<dbReference type="STRING" id="411490.ANACAC_00714"/>
<comment type="caution">
    <text evidence="1">The sequence shown here is derived from an EMBL/GenBank/DDBJ whole genome shotgun (WGS) entry which is preliminary data.</text>
</comment>
<accession>B0MAY8</accession>
<sequence length="134" mass="15346">MYESLIKYLPLLSSDGIGDWVIDKENDGTSEHPIQMPYVNYSKMVHQFIDDLYSFIDKHPEMKLNHYSDILNENGIKWESKSMTDALVDDLDGKCVMALLVGAVRAERFCDGALLSLFKDGTIAKWLKRLNELN</sequence>
<reference evidence="1" key="1">
    <citation type="submission" date="2007-11" db="EMBL/GenBank/DDBJ databases">
        <authorList>
            <person name="Fulton L."/>
            <person name="Clifton S."/>
            <person name="Fulton B."/>
            <person name="Xu J."/>
            <person name="Minx P."/>
            <person name="Pepin K.H."/>
            <person name="Johnson M."/>
            <person name="Thiruvilangam P."/>
            <person name="Bhonagiri V."/>
            <person name="Nash W.E."/>
            <person name="Mardis E.R."/>
            <person name="Wilson R.K."/>
        </authorList>
    </citation>
    <scope>NUCLEOTIDE SEQUENCE [LARGE SCALE GENOMIC DNA]</scope>
    <source>
        <strain evidence="1">DSM 14662</strain>
    </source>
</reference>
<dbReference type="Proteomes" id="UP000004935">
    <property type="component" value="Unassembled WGS sequence"/>
</dbReference>
<organism evidence="1 2">
    <name type="scientific">Anaerostipes caccae (strain DSM 14662 / CCUG 47493 / JCM 13470 / NCIMB 13811 / L1-92)</name>
    <dbReference type="NCBI Taxonomy" id="411490"/>
    <lineage>
        <taxon>Bacteria</taxon>
        <taxon>Bacillati</taxon>
        <taxon>Bacillota</taxon>
        <taxon>Clostridia</taxon>
        <taxon>Lachnospirales</taxon>
        <taxon>Lachnospiraceae</taxon>
        <taxon>Anaerostipes</taxon>
    </lineage>
</organism>
<evidence type="ECO:0000313" key="1">
    <source>
        <dbReference type="EMBL" id="EDR98663.1"/>
    </source>
</evidence>
<dbReference type="RefSeq" id="WP_006566221.1">
    <property type="nucleotide sequence ID" value="NZ_AP023027.1"/>
</dbReference>
<name>B0MAY8_ANACD</name>
<dbReference type="AlphaFoldDB" id="B0MAY8"/>
<dbReference type="eggNOG" id="ENOG5032AR2">
    <property type="taxonomic scope" value="Bacteria"/>
</dbReference>
<dbReference type="Pfam" id="PF20118">
    <property type="entry name" value="DUF6508"/>
    <property type="match status" value="1"/>
</dbReference>
<reference evidence="1" key="2">
    <citation type="submission" date="2013-11" db="EMBL/GenBank/DDBJ databases">
        <title>Draft genome sequence of Anaerostipes caccae (DSM 14662).</title>
        <authorList>
            <person name="Sudarsanam P."/>
            <person name="Ley R."/>
            <person name="Guruge J."/>
            <person name="Turnbaugh P.J."/>
            <person name="Mahowald M."/>
            <person name="Liep D."/>
            <person name="Gordon J."/>
        </authorList>
    </citation>
    <scope>NUCLEOTIDE SEQUENCE</scope>
    <source>
        <strain evidence="1">DSM 14662</strain>
    </source>
</reference>
<dbReference type="InterPro" id="IPR045425">
    <property type="entry name" value="DUF6508"/>
</dbReference>
<dbReference type="HOGENOM" id="CLU_1881437_0_0_9"/>
<keyword evidence="2" id="KW-1185">Reference proteome</keyword>
<proteinExistence type="predicted"/>
<gene>
    <name evidence="1" type="ORF">ANACAC_00714</name>
</gene>
<evidence type="ECO:0000313" key="2">
    <source>
        <dbReference type="Proteomes" id="UP000004935"/>
    </source>
</evidence>
<protein>
    <submittedName>
        <fullName evidence="1">Uncharacterized protein</fullName>
    </submittedName>
</protein>
<dbReference type="EMBL" id="ABAX03000005">
    <property type="protein sequence ID" value="EDR98663.1"/>
    <property type="molecule type" value="Genomic_DNA"/>
</dbReference>